<dbReference type="InterPro" id="IPR043160">
    <property type="entry name" value="Dynein_C_barrel"/>
</dbReference>
<sequence length="959" mass="98711">MRSDSSIGNHIEELALPEPGSSCWLACCLSDFQGSGRTPAGEEWNRALSLIPIKDKDTEILFRSRMAALKQAGLAESEDAKGRTLLWHAAYYNDSAAAIVITKLLPHTQLILEPDNVYVKSPLQLSKMHRNLDVFDVFREHVNQRDLDEHWHHKNEKDTLLESFFPSRLRESVASARDDGDGGAKAEEVRAADRATRGAAPVVDAVVASAPKDDDELSPECADWAAEVRDRGGYAPASPKAAEARAALRSLRARVRVTLSVAPDDLAALEQLVDRLLEAARRLACRPSHFAPALASLDVLERCAVLAGDVLRGATRRPERKKAMDARDAWLARVDDLRKQVRASAKLRASARAAPSALRLSLAAVDAHLRAASDDALARSAGLRAGAKILGGLVKSVAKMSLDGDLVSGCFDAGALAVDAARTRAARDLARRLEVVATLRGALARGGAPGDVLEAAFRVDGGATRWEVPAALAWLLGDVVEAAAARADAAAGDGDRAAALAVARVALEGDGDGFGGLAGLLARGDASRLAEDVDSAALRLSRWAEALAGGQSFEDWLDDGAALAAEACDAAVARAADAASAAAVDGLARAWAPGAAATRKALEALGKGTLAPLRANAAAGALRAPAPLLERAADALDAAAGLDPAAVVAGALDRVRDLAVARLDAAVADAAALADEAAYGALRGALVEAAGADAARAAAGAFVRAAGGAARAAAAVAEVCGALRAVAASSVLREAGKLGCGEVAAAVEACVVALEGADVAAALAARGAEVAEEARRRGEALARGGPEAAAAADAVRAVALDLPLPLAPPCAVADLGPRLNEAAVAALAAAGEIWAATTRVSWTRHRSPGDVTDADAARPGAHVHGLALYGAALDADGGLEEIRRPDVEFERAGVLYVSARVADDPGPGVYEAPAYRTKHRKAEDLLFVVRFMCGADRRKWLIRGPCLALDGSPSGDASG</sequence>
<protein>
    <recommendedName>
        <fullName evidence="2">Dynein heavy chain C-terminal domain-containing protein</fullName>
    </recommendedName>
</protein>
<feature type="region of interest" description="Disordered" evidence="1">
    <location>
        <begin position="174"/>
        <end position="195"/>
    </location>
</feature>
<evidence type="ECO:0000313" key="4">
    <source>
        <dbReference type="Proteomes" id="UP000002729"/>
    </source>
</evidence>
<proteinExistence type="predicted"/>
<evidence type="ECO:0000313" key="3">
    <source>
        <dbReference type="EMBL" id="EGB11952.1"/>
    </source>
</evidence>
<dbReference type="InterPro" id="IPR041228">
    <property type="entry name" value="Dynein_C"/>
</dbReference>
<dbReference type="OMA" id="QHELHAD"/>
<dbReference type="RefSeq" id="XP_009033059.1">
    <property type="nucleotide sequence ID" value="XM_009034811.1"/>
</dbReference>
<dbReference type="Proteomes" id="UP000002729">
    <property type="component" value="Unassembled WGS sequence"/>
</dbReference>
<dbReference type="Gene3D" id="3.10.490.20">
    <property type="match status" value="1"/>
</dbReference>
<dbReference type="Pfam" id="PF18199">
    <property type="entry name" value="Dynein_C"/>
    <property type="match status" value="1"/>
</dbReference>
<evidence type="ECO:0000256" key="1">
    <source>
        <dbReference type="SAM" id="MobiDB-lite"/>
    </source>
</evidence>
<accession>F0XXI8</accession>
<gene>
    <name evidence="3" type="ORF">AURANDRAFT_61226</name>
</gene>
<dbReference type="KEGG" id="aaf:AURANDRAFT_61226"/>
<organism evidence="4">
    <name type="scientific">Aureococcus anophagefferens</name>
    <name type="common">Harmful bloom alga</name>
    <dbReference type="NCBI Taxonomy" id="44056"/>
    <lineage>
        <taxon>Eukaryota</taxon>
        <taxon>Sar</taxon>
        <taxon>Stramenopiles</taxon>
        <taxon>Ochrophyta</taxon>
        <taxon>Pelagophyceae</taxon>
        <taxon>Pelagomonadales</taxon>
        <taxon>Pelagomonadaceae</taxon>
        <taxon>Aureococcus</taxon>
    </lineage>
</organism>
<dbReference type="InParanoid" id="F0XXI8"/>
<dbReference type="AlphaFoldDB" id="F0XXI8"/>
<dbReference type="GeneID" id="20223378"/>
<dbReference type="OrthoDB" id="10681291at2759"/>
<evidence type="ECO:0000259" key="2">
    <source>
        <dbReference type="Pfam" id="PF18199"/>
    </source>
</evidence>
<reference evidence="3 4" key="1">
    <citation type="journal article" date="2011" name="Proc. Natl. Acad. Sci. U.S.A.">
        <title>Niche of harmful alga Aureococcus anophagefferens revealed through ecogenomics.</title>
        <authorList>
            <person name="Gobler C.J."/>
            <person name="Berry D.L."/>
            <person name="Dyhrman S.T."/>
            <person name="Wilhelm S.W."/>
            <person name="Salamov A."/>
            <person name="Lobanov A.V."/>
            <person name="Zhang Y."/>
            <person name="Collier J.L."/>
            <person name="Wurch L.L."/>
            <person name="Kustka A.B."/>
            <person name="Dill B.D."/>
            <person name="Shah M."/>
            <person name="VerBerkmoes N.C."/>
            <person name="Kuo A."/>
            <person name="Terry A."/>
            <person name="Pangilinan J."/>
            <person name="Lindquist E.A."/>
            <person name="Lucas S."/>
            <person name="Paulsen I.T."/>
            <person name="Hattenrath-Lehmann T.K."/>
            <person name="Talmage S.C."/>
            <person name="Walker E.A."/>
            <person name="Koch F."/>
            <person name="Burson A.M."/>
            <person name="Marcoval M.A."/>
            <person name="Tang Y.Z."/>
            <person name="Lecleir G.R."/>
            <person name="Coyne K.J."/>
            <person name="Berg G.M."/>
            <person name="Bertrand E.M."/>
            <person name="Saito M.A."/>
            <person name="Gladyshev V.N."/>
            <person name="Grigoriev I.V."/>
        </authorList>
    </citation>
    <scope>NUCLEOTIDE SEQUENCE [LARGE SCALE GENOMIC DNA]</scope>
    <source>
        <strain evidence="4">CCMP 1984</strain>
    </source>
</reference>
<keyword evidence="4" id="KW-1185">Reference proteome</keyword>
<feature type="domain" description="Dynein heavy chain C-terminal" evidence="2">
    <location>
        <begin position="841"/>
        <end position="948"/>
    </location>
</feature>
<dbReference type="EMBL" id="GL833121">
    <property type="protein sequence ID" value="EGB11952.1"/>
    <property type="molecule type" value="Genomic_DNA"/>
</dbReference>
<name>F0XXI8_AURAN</name>